<dbReference type="InterPro" id="IPR010662">
    <property type="entry name" value="RBBP9/YdeN"/>
</dbReference>
<evidence type="ECO:0000313" key="1">
    <source>
        <dbReference type="EMBL" id="MDT0419682.1"/>
    </source>
</evidence>
<dbReference type="SUPFAM" id="SSF53474">
    <property type="entry name" value="alpha/beta-Hydrolases"/>
    <property type="match status" value="1"/>
</dbReference>
<dbReference type="Gene3D" id="3.40.50.1820">
    <property type="entry name" value="alpha/beta hydrolase"/>
    <property type="match status" value="1"/>
</dbReference>
<dbReference type="Proteomes" id="UP001183607">
    <property type="component" value="Unassembled WGS sequence"/>
</dbReference>
<dbReference type="EMBL" id="JAVRER010000101">
    <property type="protein sequence ID" value="MDT0419682.1"/>
    <property type="molecule type" value="Genomic_DNA"/>
</dbReference>
<comment type="caution">
    <text evidence="1">The sequence shown here is derived from an EMBL/GenBank/DDBJ whole genome shotgun (WGS) entry which is preliminary data.</text>
</comment>
<dbReference type="GO" id="GO:0016787">
    <property type="term" value="F:hydrolase activity"/>
    <property type="evidence" value="ECO:0007669"/>
    <property type="project" value="UniProtKB-KW"/>
</dbReference>
<sequence length="182" mass="19067">MSYVVVPGIDGSDEAHWQSRWEAGWGAEAVRIAPGSWSAPDLEDWVAAVGKAYEAVTGRGPVVLVAHSLGCWAVAEWLRRARPEGAAAFLVAPPDPHGPAFPAEAAPGFVPLRPAPLPCPALLVASTDDPYCTPRKSADLATAWGARLRLVASRGHLNTPSGVGEWGEGRELLGELVPPPSA</sequence>
<dbReference type="AlphaFoldDB" id="A0ABD5EEQ0"/>
<dbReference type="RefSeq" id="WP_311677748.1">
    <property type="nucleotide sequence ID" value="NZ_JAVRER010000101.1"/>
</dbReference>
<dbReference type="InterPro" id="IPR029058">
    <property type="entry name" value="AB_hydrolase_fold"/>
</dbReference>
<dbReference type="Pfam" id="PF06821">
    <property type="entry name" value="Ser_hydrolase"/>
    <property type="match status" value="1"/>
</dbReference>
<keyword evidence="1" id="KW-0378">Hydrolase</keyword>
<reference evidence="2" key="1">
    <citation type="submission" date="2023-07" db="EMBL/GenBank/DDBJ databases">
        <title>30 novel species of actinomycetes from the DSMZ collection.</title>
        <authorList>
            <person name="Nouioui I."/>
        </authorList>
    </citation>
    <scope>NUCLEOTIDE SEQUENCE [LARGE SCALE GENOMIC DNA]</scope>
    <source>
        <strain evidence="2">DSM 41982</strain>
    </source>
</reference>
<proteinExistence type="predicted"/>
<accession>A0ABD5EEQ0</accession>
<organism evidence="1 2">
    <name type="scientific">Streptomyces evansiae</name>
    <dbReference type="NCBI Taxonomy" id="3075535"/>
    <lineage>
        <taxon>Bacteria</taxon>
        <taxon>Bacillati</taxon>
        <taxon>Actinomycetota</taxon>
        <taxon>Actinomycetes</taxon>
        <taxon>Kitasatosporales</taxon>
        <taxon>Streptomycetaceae</taxon>
        <taxon>Streptomyces</taxon>
    </lineage>
</organism>
<protein>
    <submittedName>
        <fullName evidence="1">Alpha/beta fold hydrolase</fullName>
    </submittedName>
</protein>
<name>A0ABD5EEQ0_9ACTN</name>
<gene>
    <name evidence="1" type="ORF">RM574_29850</name>
</gene>
<evidence type="ECO:0000313" key="2">
    <source>
        <dbReference type="Proteomes" id="UP001183607"/>
    </source>
</evidence>